<evidence type="ECO:0000313" key="1">
    <source>
        <dbReference type="EMBL" id="EIC01921.1"/>
    </source>
</evidence>
<dbReference type="STRING" id="907348.TresaDRAFT_1673"/>
<keyword evidence="2" id="KW-1185">Reference proteome</keyword>
<dbReference type="EMBL" id="AGRW01000045">
    <property type="protein sequence ID" value="EIC01921.1"/>
    <property type="molecule type" value="Genomic_DNA"/>
</dbReference>
<organism evidence="1 2">
    <name type="scientific">Treponema saccharophilum DSM 2985</name>
    <dbReference type="NCBI Taxonomy" id="907348"/>
    <lineage>
        <taxon>Bacteria</taxon>
        <taxon>Pseudomonadati</taxon>
        <taxon>Spirochaetota</taxon>
        <taxon>Spirochaetia</taxon>
        <taxon>Spirochaetales</taxon>
        <taxon>Treponemataceae</taxon>
        <taxon>Treponema</taxon>
    </lineage>
</organism>
<evidence type="ECO:0000313" key="2">
    <source>
        <dbReference type="Proteomes" id="UP000003571"/>
    </source>
</evidence>
<dbReference type="PATRIC" id="fig|907348.3.peg.1439"/>
<comment type="caution">
    <text evidence="1">The sequence shown here is derived from an EMBL/GenBank/DDBJ whole genome shotgun (WGS) entry which is preliminary data.</text>
</comment>
<protein>
    <submittedName>
        <fullName evidence="1">Uncharacterized protein</fullName>
    </submittedName>
</protein>
<dbReference type="AlphaFoldDB" id="H7EKL6"/>
<sequence>MLETNEKYLSQEELDGILSETHDYVPSQKELDTKVLYDDYYVYLIGSLLMTILMASTGQNTDKKYGHEKPMSFKMSFIAEARDDINNINSIKGRPVKKNPNLRDLNMGDYNADIDSIHHKLKLLKRTGGCADFMKPFFKEFVELYKCLPKPILL</sequence>
<reference evidence="1 2" key="1">
    <citation type="submission" date="2011-09" db="EMBL/GenBank/DDBJ databases">
        <title>The draft genome of Treponema saccharophilum DSM 2985.</title>
        <authorList>
            <consortium name="US DOE Joint Genome Institute (JGI-PGF)"/>
            <person name="Lucas S."/>
            <person name="Copeland A."/>
            <person name="Lapidus A."/>
            <person name="Glavina del Rio T."/>
            <person name="Dalin E."/>
            <person name="Tice H."/>
            <person name="Bruce D."/>
            <person name="Goodwin L."/>
            <person name="Pitluck S."/>
            <person name="Peters L."/>
            <person name="Kyrpides N."/>
            <person name="Mavromatis K."/>
            <person name="Ivanova N."/>
            <person name="Markowitz V."/>
            <person name="Cheng J.-F."/>
            <person name="Hugenholtz P."/>
            <person name="Woyke T."/>
            <person name="Wu D."/>
            <person name="Gronow S."/>
            <person name="Wellnitz S."/>
            <person name="Brambilla E."/>
            <person name="Klenk H.-P."/>
            <person name="Eisen J.A."/>
        </authorList>
    </citation>
    <scope>NUCLEOTIDE SEQUENCE [LARGE SCALE GENOMIC DNA]</scope>
    <source>
        <strain evidence="1 2">DSM 2985</strain>
    </source>
</reference>
<dbReference type="Proteomes" id="UP000003571">
    <property type="component" value="Unassembled WGS sequence"/>
</dbReference>
<accession>H7EKL6</accession>
<dbReference type="RefSeq" id="WP_002704181.1">
    <property type="nucleotide sequence ID" value="NZ_AGRW01000045.1"/>
</dbReference>
<proteinExistence type="predicted"/>
<gene>
    <name evidence="1" type="ORF">TresaDRAFT_1673</name>
</gene>
<name>H7EKL6_9SPIR</name>